<evidence type="ECO:0000313" key="4">
    <source>
        <dbReference type="Proteomes" id="UP001326715"/>
    </source>
</evidence>
<dbReference type="InterPro" id="IPR002559">
    <property type="entry name" value="Transposase_11"/>
</dbReference>
<accession>A0ABZ0XC27</accession>
<feature type="domain" description="Transposase IS4-like" evidence="1">
    <location>
        <begin position="94"/>
        <end position="247"/>
    </location>
</feature>
<sequence>MRTKFTLLTDSHWKSIEKILTDKRKRKYSLRTIFNAILWICRTGSQWRNLSSDFPYWQIVYYYFNKWKKAGVLEQVMLKMVRKERIDQGRNYAPSVSAIDSQSIKKTGFVSIETGIDGGKHINGRKRHLAVDSLGLPIAISVSGANIHDSIGGFDLLWKIEKVSHRMKLIRTDKAYQGEFSDMVENYYKWKMEITQKPPTVKGFVPQKGRWQVERSFAWLNNFRRLSKDYERLPESSVAFIQVAFISILLK</sequence>
<dbReference type="RefSeq" id="WP_322518464.1">
    <property type="nucleotide sequence ID" value="NZ_CP139972.1"/>
</dbReference>
<name>A0ABZ0XC27_9BACT</name>
<dbReference type="Pfam" id="PF01609">
    <property type="entry name" value="DDE_Tnp_1"/>
    <property type="match status" value="1"/>
</dbReference>
<dbReference type="PANTHER" id="PTHR30007:SF0">
    <property type="entry name" value="TRANSPOSASE"/>
    <property type="match status" value="1"/>
</dbReference>
<dbReference type="InterPro" id="IPR025161">
    <property type="entry name" value="IS402-like_dom"/>
</dbReference>
<dbReference type="EMBL" id="CP140154">
    <property type="protein sequence ID" value="WQG87971.1"/>
    <property type="molecule type" value="Genomic_DNA"/>
</dbReference>
<dbReference type="NCBIfam" id="NF033580">
    <property type="entry name" value="transpos_IS5_3"/>
    <property type="match status" value="1"/>
</dbReference>
<organism evidence="3 4">
    <name type="scientific">Chitinophaga sancti</name>
    <dbReference type="NCBI Taxonomy" id="1004"/>
    <lineage>
        <taxon>Bacteria</taxon>
        <taxon>Pseudomonadati</taxon>
        <taxon>Bacteroidota</taxon>
        <taxon>Chitinophagia</taxon>
        <taxon>Chitinophagales</taxon>
        <taxon>Chitinophagaceae</taxon>
        <taxon>Chitinophaga</taxon>
    </lineage>
</organism>
<dbReference type="Proteomes" id="UP001326715">
    <property type="component" value="Chromosome"/>
</dbReference>
<reference evidence="3 4" key="1">
    <citation type="submission" date="2023-11" db="EMBL/GenBank/DDBJ databases">
        <title>MicrobeMod: A computational toolkit for identifying prokaryotic methylation and restriction-modification with nanopore sequencing.</title>
        <authorList>
            <person name="Crits-Christoph A."/>
            <person name="Kang S.C."/>
            <person name="Lee H."/>
            <person name="Ostrov N."/>
        </authorList>
    </citation>
    <scope>NUCLEOTIDE SEQUENCE [LARGE SCALE GENOMIC DNA]</scope>
    <source>
        <strain evidence="3 4">ATCC 23090</strain>
    </source>
</reference>
<feature type="domain" description="Insertion element IS402-like" evidence="2">
    <location>
        <begin position="8"/>
        <end position="77"/>
    </location>
</feature>
<dbReference type="Pfam" id="PF13340">
    <property type="entry name" value="DUF4096"/>
    <property type="match status" value="1"/>
</dbReference>
<protein>
    <submittedName>
        <fullName evidence="3">IS5 family transposase</fullName>
    </submittedName>
</protein>
<dbReference type="PANTHER" id="PTHR30007">
    <property type="entry name" value="PHP DOMAIN PROTEIN"/>
    <property type="match status" value="1"/>
</dbReference>
<evidence type="ECO:0000259" key="2">
    <source>
        <dbReference type="Pfam" id="PF13340"/>
    </source>
</evidence>
<gene>
    <name evidence="3" type="ORF">SR876_23880</name>
</gene>
<evidence type="ECO:0000313" key="3">
    <source>
        <dbReference type="EMBL" id="WQG87971.1"/>
    </source>
</evidence>
<evidence type="ECO:0000259" key="1">
    <source>
        <dbReference type="Pfam" id="PF01609"/>
    </source>
</evidence>
<proteinExistence type="predicted"/>
<keyword evidence="4" id="KW-1185">Reference proteome</keyword>